<dbReference type="PANTHER" id="PTHR33050">
    <property type="entry name" value="REVERSE TRANSCRIPTASE DOMAIN-CONTAINING PROTEIN"/>
    <property type="match status" value="1"/>
</dbReference>
<accession>A0ABN9LS30</accession>
<keyword evidence="2" id="KW-1185">Reference proteome</keyword>
<name>A0ABN9LS30_9NEOB</name>
<dbReference type="CDD" id="cd00229">
    <property type="entry name" value="SGNH_hydrolase"/>
    <property type="match status" value="1"/>
</dbReference>
<evidence type="ECO:0000313" key="1">
    <source>
        <dbReference type="EMBL" id="CAJ0949278.1"/>
    </source>
</evidence>
<dbReference type="InterPro" id="IPR052055">
    <property type="entry name" value="Hepadnavirus_pol/RT"/>
</dbReference>
<dbReference type="SUPFAM" id="SSF52266">
    <property type="entry name" value="SGNH hydrolase"/>
    <property type="match status" value="1"/>
</dbReference>
<sequence>MTENDDKEHIKEDKFYQCITDQKGELYTQFEGILPIRSGLGADLVRVGVREETVKKEEATGLVVMVHRNTGPLHGSNGEVLPPTYLRNRVARNPVRNPKEPGKYRLIHHLSYPKGRSVNDGIPDDDTAVTYIPFDRAVEMGRKAGPGALMAKSDIESAFRLLPVHPDCYHLTFLEWVARKVTRLPSITHYLDDFLLVDPANSDVCYHALVQFKDVMSCFGVPLSPDKTIGPVSVITFLGIEIDSVAMEFRLPQDKIAKLLDLIAGCLAVGKVTLVQMQSLLGSLNFACKVMPMGRIFSRRLILGTKGVKQPHHRIRITAQLRSDLIIWQRFLFSYNGKTCFQEDECDSDSLGLRLGTVDTVGFSVSFRDQTCADTWPESCGMVGSRGYSSKFWDALIRSGMSWRADSSVKVFHRSFHLESIRWYAAQHMAGGPFLHILGSTACGVIPRRSFVQSYRDGRHLAWNKRSNVVTSPAGSCARIARVASSPTVVVIHAGGNDLASFPLAELLTLMRADLDKLPGFFPVMRLVWSELIPRLVWRGARELSAMERSRRTLNQRISHFIRFKNGVVVRHHRLEGDNSGFLLPDGVHLNDASLDIFLDGLREGVVQRWDSEFKFQENIRKELHGNQGKHRVTKRGPVLSYTMFTLVTGIVGRWRAIFGCDCKDHL</sequence>
<gene>
    <name evidence="1" type="ORF">RIMI_LOCUS12548589</name>
</gene>
<comment type="caution">
    <text evidence="1">The sequence shown here is derived from an EMBL/GenBank/DDBJ whole genome shotgun (WGS) entry which is preliminary data.</text>
</comment>
<evidence type="ECO:0000313" key="2">
    <source>
        <dbReference type="Proteomes" id="UP001176940"/>
    </source>
</evidence>
<proteinExistence type="predicted"/>
<dbReference type="InterPro" id="IPR036514">
    <property type="entry name" value="SGNH_hydro_sf"/>
</dbReference>
<dbReference type="EMBL" id="CAUEEQ010029908">
    <property type="protein sequence ID" value="CAJ0949278.1"/>
    <property type="molecule type" value="Genomic_DNA"/>
</dbReference>
<dbReference type="SUPFAM" id="SSF56672">
    <property type="entry name" value="DNA/RNA polymerases"/>
    <property type="match status" value="1"/>
</dbReference>
<dbReference type="InterPro" id="IPR043502">
    <property type="entry name" value="DNA/RNA_pol_sf"/>
</dbReference>
<protein>
    <recommendedName>
        <fullName evidence="3">Reverse transcriptase domain-containing protein</fullName>
    </recommendedName>
</protein>
<organism evidence="1 2">
    <name type="scientific">Ranitomeya imitator</name>
    <name type="common">mimic poison frog</name>
    <dbReference type="NCBI Taxonomy" id="111125"/>
    <lineage>
        <taxon>Eukaryota</taxon>
        <taxon>Metazoa</taxon>
        <taxon>Chordata</taxon>
        <taxon>Craniata</taxon>
        <taxon>Vertebrata</taxon>
        <taxon>Euteleostomi</taxon>
        <taxon>Amphibia</taxon>
        <taxon>Batrachia</taxon>
        <taxon>Anura</taxon>
        <taxon>Neobatrachia</taxon>
        <taxon>Hyloidea</taxon>
        <taxon>Dendrobatidae</taxon>
        <taxon>Dendrobatinae</taxon>
        <taxon>Ranitomeya</taxon>
    </lineage>
</organism>
<dbReference type="Proteomes" id="UP001176940">
    <property type="component" value="Unassembled WGS sequence"/>
</dbReference>
<reference evidence="1" key="1">
    <citation type="submission" date="2023-07" db="EMBL/GenBank/DDBJ databases">
        <authorList>
            <person name="Stuckert A."/>
        </authorList>
    </citation>
    <scope>NUCLEOTIDE SEQUENCE</scope>
</reference>
<dbReference type="PANTHER" id="PTHR33050:SF8">
    <property type="entry name" value="REVERSE TRANSCRIPTASE DOMAIN-CONTAINING PROTEIN"/>
    <property type="match status" value="1"/>
</dbReference>
<dbReference type="Gene3D" id="3.40.50.1110">
    <property type="entry name" value="SGNH hydrolase"/>
    <property type="match status" value="1"/>
</dbReference>
<evidence type="ECO:0008006" key="3">
    <source>
        <dbReference type="Google" id="ProtNLM"/>
    </source>
</evidence>